<dbReference type="SUPFAM" id="SSF56281">
    <property type="entry name" value="Metallo-hydrolase/oxidoreductase"/>
    <property type="match status" value="1"/>
</dbReference>
<name>A0A0R3JTZ8_CALMK</name>
<evidence type="ECO:0000259" key="2">
    <source>
        <dbReference type="SMART" id="SM00849"/>
    </source>
</evidence>
<dbReference type="Gene3D" id="3.40.50.10890">
    <property type="match status" value="1"/>
</dbReference>
<dbReference type="PATRIC" id="fig|908809.3.peg.1230"/>
<keyword evidence="1 4" id="KW-0378">Hydrolase</keyword>
<reference evidence="4 5" key="1">
    <citation type="submission" date="2015-09" db="EMBL/GenBank/DDBJ databases">
        <title>Draft genome sequence of a Caloramator mitchellensis, a moderate thermophile from the Great Artesian Basin of Australia.</title>
        <authorList>
            <person name="Patel B.K."/>
        </authorList>
    </citation>
    <scope>NUCLEOTIDE SEQUENCE [LARGE SCALE GENOMIC DNA]</scope>
    <source>
        <strain evidence="4 5">VF08</strain>
    </source>
</reference>
<dbReference type="PANTHER" id="PTHR11203">
    <property type="entry name" value="CLEAVAGE AND POLYADENYLATION SPECIFICITY FACTOR FAMILY MEMBER"/>
    <property type="match status" value="1"/>
</dbReference>
<dbReference type="CDD" id="cd16295">
    <property type="entry name" value="TTHA0252-CPSF-like_MBL-fold"/>
    <property type="match status" value="1"/>
</dbReference>
<organism evidence="4 5">
    <name type="scientific">Caloramator mitchellensis</name>
    <dbReference type="NCBI Taxonomy" id="908809"/>
    <lineage>
        <taxon>Bacteria</taxon>
        <taxon>Bacillati</taxon>
        <taxon>Bacillota</taxon>
        <taxon>Clostridia</taxon>
        <taxon>Eubacteriales</taxon>
        <taxon>Clostridiaceae</taxon>
        <taxon>Caloramator</taxon>
    </lineage>
</organism>
<evidence type="ECO:0000256" key="1">
    <source>
        <dbReference type="ARBA" id="ARBA00022801"/>
    </source>
</evidence>
<dbReference type="OrthoDB" id="9803916at2"/>
<dbReference type="RefSeq" id="WP_057978167.1">
    <property type="nucleotide sequence ID" value="NZ_LKHP01000005.1"/>
</dbReference>
<keyword evidence="5" id="KW-1185">Reference proteome</keyword>
<dbReference type="Pfam" id="PF00753">
    <property type="entry name" value="Lactamase_B"/>
    <property type="match status" value="1"/>
</dbReference>
<evidence type="ECO:0000313" key="5">
    <source>
        <dbReference type="Proteomes" id="UP000052015"/>
    </source>
</evidence>
<comment type="caution">
    <text evidence="4">The sequence shown here is derived from an EMBL/GenBank/DDBJ whole genome shotgun (WGS) entry which is preliminary data.</text>
</comment>
<dbReference type="GO" id="GO:0016787">
    <property type="term" value="F:hydrolase activity"/>
    <property type="evidence" value="ECO:0007669"/>
    <property type="project" value="UniProtKB-KW"/>
</dbReference>
<dbReference type="InterPro" id="IPR001279">
    <property type="entry name" value="Metallo-B-lactamas"/>
</dbReference>
<protein>
    <submittedName>
        <fullName evidence="4">Ribonuclease</fullName>
        <ecNumber evidence="4">3.1.-.-</ecNumber>
    </submittedName>
</protein>
<dbReference type="EMBL" id="LKHP01000005">
    <property type="protein sequence ID" value="KRQ87031.1"/>
    <property type="molecule type" value="Genomic_DNA"/>
</dbReference>
<accession>A0A0R3JTZ8</accession>
<dbReference type="AlphaFoldDB" id="A0A0R3JTZ8"/>
<sequence length="464" mass="52223">MIKIRFLGATRAVTGSCYYIETSKRKFLVDCGMFQGKDAKLNVNDFVFNPSDIDFILITHAHIDHTGRLPLLVKQGFKGSIFCTTATADLLKIMLVDSGHIQEMDAISENKKRQRKGLPPIEPLYTAQDGDRVKDFVTSVPYNYTIQVDKNISVNFKDAGHLLGSSIIEINILDDGQNKKIVFSGDLGNTNIPIIKDYEFVDYADYLIIESTYGNRLHPSLDEALNLYDIIEKTTSKGGNVVIPSFAVGRTQELLYILNHYVDIEKIKRMSEIEIYLDSPLAEEATGVFERHKECYDEDALKNLALDIDVLDFKNLHYVKTKEESMELNKKNGVVIISSSGMCEAGRIKHHLKYNLWKKNSTILFVGYQAEGTLGRRILDGAKKVKIFGEEIAVNAEVINMPGLSGHADLNGLVNWFKNIKNGVGKRVFITHGEVEASFNLKKVFESISNVSCYIPDFMEEIIL</sequence>
<feature type="domain" description="Beta-Casp" evidence="3">
    <location>
        <begin position="251"/>
        <end position="378"/>
    </location>
</feature>
<dbReference type="Pfam" id="PF07521">
    <property type="entry name" value="RMMBL"/>
    <property type="match status" value="1"/>
</dbReference>
<proteinExistence type="predicted"/>
<feature type="domain" description="Metallo-beta-lactamase" evidence="2">
    <location>
        <begin position="14"/>
        <end position="246"/>
    </location>
</feature>
<dbReference type="Proteomes" id="UP000052015">
    <property type="component" value="Unassembled WGS sequence"/>
</dbReference>
<dbReference type="GO" id="GO:0004521">
    <property type="term" value="F:RNA endonuclease activity"/>
    <property type="evidence" value="ECO:0007669"/>
    <property type="project" value="TreeGrafter"/>
</dbReference>
<dbReference type="InterPro" id="IPR036866">
    <property type="entry name" value="RibonucZ/Hydroxyglut_hydro"/>
</dbReference>
<dbReference type="STRING" id="908809.ABG79_01221"/>
<dbReference type="SMART" id="SM00849">
    <property type="entry name" value="Lactamase_B"/>
    <property type="match status" value="1"/>
</dbReference>
<gene>
    <name evidence="4" type="ORF">ABG79_01221</name>
</gene>
<dbReference type="InterPro" id="IPR022712">
    <property type="entry name" value="Beta_Casp"/>
</dbReference>
<evidence type="ECO:0000313" key="4">
    <source>
        <dbReference type="EMBL" id="KRQ87031.1"/>
    </source>
</evidence>
<dbReference type="Pfam" id="PF10996">
    <property type="entry name" value="Beta-Casp"/>
    <property type="match status" value="1"/>
</dbReference>
<dbReference type="SMART" id="SM01027">
    <property type="entry name" value="Beta-Casp"/>
    <property type="match status" value="1"/>
</dbReference>
<dbReference type="InterPro" id="IPR011108">
    <property type="entry name" value="RMMBL"/>
</dbReference>
<dbReference type="InterPro" id="IPR050698">
    <property type="entry name" value="MBL"/>
</dbReference>
<evidence type="ECO:0000259" key="3">
    <source>
        <dbReference type="SMART" id="SM01027"/>
    </source>
</evidence>
<dbReference type="EC" id="3.1.-.-" evidence="4"/>
<dbReference type="PANTHER" id="PTHR11203:SF37">
    <property type="entry name" value="INTEGRATOR COMPLEX SUBUNIT 11"/>
    <property type="match status" value="1"/>
</dbReference>
<dbReference type="Gene3D" id="3.60.15.10">
    <property type="entry name" value="Ribonuclease Z/Hydroxyacylglutathione hydrolase-like"/>
    <property type="match status" value="1"/>
</dbReference>